<dbReference type="Pfam" id="PF00205">
    <property type="entry name" value="TPP_enzyme_M"/>
    <property type="match status" value="1"/>
</dbReference>
<dbReference type="InterPro" id="IPR029061">
    <property type="entry name" value="THDP-binding"/>
</dbReference>
<protein>
    <submittedName>
        <fullName evidence="7">Thiamine pyrophosphate-dependent acetolactate synthase large subunit-like protein</fullName>
    </submittedName>
</protein>
<gene>
    <name evidence="7" type="ORF">J2S75_004010</name>
</gene>
<organism evidence="7 8">
    <name type="scientific">Ancylobacter polymorphus</name>
    <dbReference type="NCBI Taxonomy" id="223390"/>
    <lineage>
        <taxon>Bacteria</taxon>
        <taxon>Pseudomonadati</taxon>
        <taxon>Pseudomonadota</taxon>
        <taxon>Alphaproteobacteria</taxon>
        <taxon>Hyphomicrobiales</taxon>
        <taxon>Xanthobacteraceae</taxon>
        <taxon>Ancylobacter</taxon>
    </lineage>
</organism>
<dbReference type="CDD" id="cd07035">
    <property type="entry name" value="TPP_PYR_POX_like"/>
    <property type="match status" value="1"/>
</dbReference>
<proteinExistence type="inferred from homology"/>
<dbReference type="EMBL" id="JAUSUI010000010">
    <property type="protein sequence ID" value="MDQ0304960.1"/>
    <property type="molecule type" value="Genomic_DNA"/>
</dbReference>
<feature type="domain" description="Thiamine pyrophosphate enzyme TPP-binding" evidence="5">
    <location>
        <begin position="432"/>
        <end position="583"/>
    </location>
</feature>
<name>A0ABU0BHQ1_9HYPH</name>
<dbReference type="Pfam" id="PF02775">
    <property type="entry name" value="TPP_enzyme_C"/>
    <property type="match status" value="1"/>
</dbReference>
<dbReference type="InterPro" id="IPR045229">
    <property type="entry name" value="TPP_enz"/>
</dbReference>
<evidence type="ECO:0000259" key="5">
    <source>
        <dbReference type="Pfam" id="PF02775"/>
    </source>
</evidence>
<evidence type="ECO:0000259" key="6">
    <source>
        <dbReference type="Pfam" id="PF02776"/>
    </source>
</evidence>
<feature type="domain" description="Thiamine pyrophosphate enzyme central" evidence="4">
    <location>
        <begin position="227"/>
        <end position="312"/>
    </location>
</feature>
<dbReference type="SUPFAM" id="SSF52518">
    <property type="entry name" value="Thiamin diphosphate-binding fold (THDP-binding)"/>
    <property type="match status" value="2"/>
</dbReference>
<dbReference type="Gene3D" id="3.40.50.970">
    <property type="match status" value="2"/>
</dbReference>
<evidence type="ECO:0000256" key="3">
    <source>
        <dbReference type="RuleBase" id="RU362132"/>
    </source>
</evidence>
<keyword evidence="2 3" id="KW-0786">Thiamine pyrophosphate</keyword>
<evidence type="ECO:0000256" key="2">
    <source>
        <dbReference type="ARBA" id="ARBA00023052"/>
    </source>
</evidence>
<dbReference type="Proteomes" id="UP001224682">
    <property type="component" value="Unassembled WGS sequence"/>
</dbReference>
<evidence type="ECO:0000259" key="4">
    <source>
        <dbReference type="Pfam" id="PF00205"/>
    </source>
</evidence>
<dbReference type="PANTHER" id="PTHR18968:SF167">
    <property type="entry name" value="ACETOLACTATE SYNTHASE LARGE SUBUNIT ILVB2-RELATED"/>
    <property type="match status" value="1"/>
</dbReference>
<feature type="domain" description="Thiamine pyrophosphate enzyme N-terminal TPP-binding" evidence="6">
    <location>
        <begin position="30"/>
        <end position="136"/>
    </location>
</feature>
<dbReference type="InterPro" id="IPR012001">
    <property type="entry name" value="Thiamin_PyroP_enz_TPP-bd_dom"/>
</dbReference>
<evidence type="ECO:0000256" key="1">
    <source>
        <dbReference type="ARBA" id="ARBA00007812"/>
    </source>
</evidence>
<comment type="caution">
    <text evidence="7">The sequence shown here is derived from an EMBL/GenBank/DDBJ whole genome shotgun (WGS) entry which is preliminary data.</text>
</comment>
<comment type="similarity">
    <text evidence="1 3">Belongs to the TPP enzyme family.</text>
</comment>
<sequence>MNVTMNPDSQSAGHADVGLEGRSGNETLWGSDVAANLLRALAIPFIALNPGASYRGLHDSLVNCLGDETPRMLMCLHEEHAVAIAHGYAKVTGRAMAVALHANVGVMHASMAIFNAWCDRVPMLMLGATGPMDAAMRRPWIDWLHTAQDQAALIRPFIKWDDQPASVAAMPESLLRAWQMTNSSPCGPVYVCLDAALQEQPLTAPVTIPDVSRYAPPAPAAPDAGAVRAAAARLRAAKRPVFLFGRGARTRAAMDLRLALAEHVDGRMLSDLKAGAMVPSDHPLHVGQPFNKLTSEAKAVLREADLIVSLGSVDLGGVLRIAFDGCEPPVPVIHAGDDMHLHNGWGKEHCALPAVDIGLLCDADAAVAALVTALSVSVRPSAPDLSRSPGNQVPPLKDGRLTMHHIAHALAAATDGQDVTLASLPRGWPTARFPNHEPLDYLGKDGGAGIGSGPGLAIGAALALKGSGRLAVSVIGDGDCLMGINAFWTAAKYGLPALVIVANNQAYLNDVLHQDSVAVVRGRNRTNRWVGQAIDGPTPDIAAMARAQGVDAVGPLASMKELEAAMAQAVAAARLGRPFLLDVSIGREDGRPQDGRR</sequence>
<evidence type="ECO:0000313" key="8">
    <source>
        <dbReference type="Proteomes" id="UP001224682"/>
    </source>
</evidence>
<dbReference type="InterPro" id="IPR011766">
    <property type="entry name" value="TPP_enzyme_TPP-bd"/>
</dbReference>
<dbReference type="PANTHER" id="PTHR18968">
    <property type="entry name" value="THIAMINE PYROPHOSPHATE ENZYMES"/>
    <property type="match status" value="1"/>
</dbReference>
<dbReference type="Gene3D" id="3.40.50.1220">
    <property type="entry name" value="TPP-binding domain"/>
    <property type="match status" value="1"/>
</dbReference>
<dbReference type="Pfam" id="PF02776">
    <property type="entry name" value="TPP_enzyme_N"/>
    <property type="match status" value="1"/>
</dbReference>
<reference evidence="7 8" key="1">
    <citation type="submission" date="2023-07" db="EMBL/GenBank/DDBJ databases">
        <title>Genomic Encyclopedia of Type Strains, Phase IV (KMG-IV): sequencing the most valuable type-strain genomes for metagenomic binning, comparative biology and taxonomic classification.</title>
        <authorList>
            <person name="Goeker M."/>
        </authorList>
    </citation>
    <scope>NUCLEOTIDE SEQUENCE [LARGE SCALE GENOMIC DNA]</scope>
    <source>
        <strain evidence="7 8">DSM 2457</strain>
    </source>
</reference>
<dbReference type="InterPro" id="IPR029035">
    <property type="entry name" value="DHS-like_NAD/FAD-binding_dom"/>
</dbReference>
<dbReference type="SUPFAM" id="SSF52467">
    <property type="entry name" value="DHS-like NAD/FAD-binding domain"/>
    <property type="match status" value="1"/>
</dbReference>
<dbReference type="InterPro" id="IPR012000">
    <property type="entry name" value="Thiamin_PyroP_enz_cen_dom"/>
</dbReference>
<accession>A0ABU0BHQ1</accession>
<keyword evidence="8" id="KW-1185">Reference proteome</keyword>
<evidence type="ECO:0000313" key="7">
    <source>
        <dbReference type="EMBL" id="MDQ0304960.1"/>
    </source>
</evidence>
<dbReference type="RefSeq" id="WP_307022553.1">
    <property type="nucleotide sequence ID" value="NZ_JAUSUI010000010.1"/>
</dbReference>